<dbReference type="EMBL" id="NBNE01016646">
    <property type="protein sequence ID" value="OWY93133.1"/>
    <property type="molecule type" value="Genomic_DNA"/>
</dbReference>
<dbReference type="OrthoDB" id="123130at2759"/>
<sequence length="108" mass="12533">MLKSMLKSAGFPKSIWIDALEYAVYIKNRIYCSTTYHTPYELFWGCKPDVHRLRKFGGLAYVHTNVQQKREYKDKCRIGFVLGLRDGEMGCILYFPTEHVVQFGVTSA</sequence>
<dbReference type="InterPro" id="IPR012337">
    <property type="entry name" value="RNaseH-like_sf"/>
</dbReference>
<gene>
    <name evidence="1" type="ORF">PHMEG_00037582</name>
</gene>
<dbReference type="InterPro" id="IPR036397">
    <property type="entry name" value="RNaseH_sf"/>
</dbReference>
<name>A0A225UJI0_9STRA</name>
<dbReference type="STRING" id="4795.A0A225UJI0"/>
<evidence type="ECO:0000313" key="1">
    <source>
        <dbReference type="EMBL" id="OWY93133.1"/>
    </source>
</evidence>
<organism evidence="1 2">
    <name type="scientific">Phytophthora megakarya</name>
    <dbReference type="NCBI Taxonomy" id="4795"/>
    <lineage>
        <taxon>Eukaryota</taxon>
        <taxon>Sar</taxon>
        <taxon>Stramenopiles</taxon>
        <taxon>Oomycota</taxon>
        <taxon>Peronosporomycetes</taxon>
        <taxon>Peronosporales</taxon>
        <taxon>Peronosporaceae</taxon>
        <taxon>Phytophthora</taxon>
    </lineage>
</organism>
<dbReference type="Gene3D" id="3.30.420.10">
    <property type="entry name" value="Ribonuclease H-like superfamily/Ribonuclease H"/>
    <property type="match status" value="1"/>
</dbReference>
<accession>A0A225UJI0</accession>
<reference evidence="2" key="1">
    <citation type="submission" date="2017-03" db="EMBL/GenBank/DDBJ databases">
        <title>Phytopthora megakarya and P. palmivora, two closely related causual agents of cacao black pod achieved similar genome size and gene model numbers by different mechanisms.</title>
        <authorList>
            <person name="Ali S."/>
            <person name="Shao J."/>
            <person name="Larry D.J."/>
            <person name="Kronmiller B."/>
            <person name="Shen D."/>
            <person name="Strem M.D."/>
            <person name="Melnick R.L."/>
            <person name="Guiltinan M.J."/>
            <person name="Tyler B.M."/>
            <person name="Meinhardt L.W."/>
            <person name="Bailey B.A."/>
        </authorList>
    </citation>
    <scope>NUCLEOTIDE SEQUENCE [LARGE SCALE GENOMIC DNA]</scope>
    <source>
        <strain evidence="2">zdho120</strain>
    </source>
</reference>
<comment type="caution">
    <text evidence="1">The sequence shown here is derived from an EMBL/GenBank/DDBJ whole genome shotgun (WGS) entry which is preliminary data.</text>
</comment>
<dbReference type="PANTHER" id="PTHR42648:SF28">
    <property type="entry name" value="TRANSPOSON-ENCODED PROTEIN WITH RIBONUCLEASE H-LIKE AND RETROVIRUS ZINC FINGER-LIKE DOMAINS"/>
    <property type="match status" value="1"/>
</dbReference>
<dbReference type="GO" id="GO:0003676">
    <property type="term" value="F:nucleic acid binding"/>
    <property type="evidence" value="ECO:0007669"/>
    <property type="project" value="InterPro"/>
</dbReference>
<dbReference type="PANTHER" id="PTHR42648">
    <property type="entry name" value="TRANSPOSASE, PUTATIVE-RELATED"/>
    <property type="match status" value="1"/>
</dbReference>
<dbReference type="Proteomes" id="UP000198211">
    <property type="component" value="Unassembled WGS sequence"/>
</dbReference>
<protein>
    <submittedName>
        <fullName evidence="1">Copia type Polyprotein</fullName>
    </submittedName>
</protein>
<keyword evidence="2" id="KW-1185">Reference proteome</keyword>
<evidence type="ECO:0000313" key="2">
    <source>
        <dbReference type="Proteomes" id="UP000198211"/>
    </source>
</evidence>
<dbReference type="AlphaFoldDB" id="A0A225UJI0"/>
<dbReference type="SUPFAM" id="SSF53098">
    <property type="entry name" value="Ribonuclease H-like"/>
    <property type="match status" value="1"/>
</dbReference>
<dbReference type="InterPro" id="IPR039537">
    <property type="entry name" value="Retrotran_Ty1/copia-like"/>
</dbReference>
<proteinExistence type="predicted"/>